<name>A0AAV5BW43_ELECO</name>
<sequence length="276" mass="28928">MARNKLLATTMVLVLTTVLLMAGAEPPASERSALQAFVSGTAHERALGWNASVPACAWTGVTCDKATNSTVVISLRSNRLSGSIPDDLFSLPRLRSLFLQGNLLTGALPAEIARLSSSLEHLALSHNNLSGPVPFALNSLTKLRSLMLDGNSFSGSLPSITIRRLEVFNVSDNNLNGSIPSSLARFPPESFAGNLHLCGAPLLDRPCHPFFPPSPPPPAAAPPPPPGSPDDESNKRKKLSGAAVVAIAVGRWRGCSARAGAPRPLLGPPPPAPEIR</sequence>
<dbReference type="Gene3D" id="3.80.10.10">
    <property type="entry name" value="Ribonuclease Inhibitor"/>
    <property type="match status" value="1"/>
</dbReference>
<keyword evidence="4" id="KW-0677">Repeat</keyword>
<proteinExistence type="predicted"/>
<feature type="region of interest" description="Disordered" evidence="6">
    <location>
        <begin position="257"/>
        <end position="276"/>
    </location>
</feature>
<evidence type="ECO:0000256" key="7">
    <source>
        <dbReference type="SAM" id="SignalP"/>
    </source>
</evidence>
<evidence type="ECO:0000256" key="1">
    <source>
        <dbReference type="ARBA" id="ARBA00004370"/>
    </source>
</evidence>
<feature type="domain" description="Leucine-rich repeat-containing N-terminal plant-type" evidence="8">
    <location>
        <begin position="28"/>
        <end position="64"/>
    </location>
</feature>
<dbReference type="InterPro" id="IPR050994">
    <property type="entry name" value="At_inactive_RLKs"/>
</dbReference>
<feature type="signal peptide" evidence="7">
    <location>
        <begin position="1"/>
        <end position="23"/>
    </location>
</feature>
<comment type="caution">
    <text evidence="9">The sequence shown here is derived from an EMBL/GenBank/DDBJ whole genome shotgun (WGS) entry which is preliminary data.</text>
</comment>
<evidence type="ECO:0000259" key="8">
    <source>
        <dbReference type="Pfam" id="PF08263"/>
    </source>
</evidence>
<dbReference type="SUPFAM" id="SSF52058">
    <property type="entry name" value="L domain-like"/>
    <property type="match status" value="1"/>
</dbReference>
<evidence type="ECO:0000313" key="9">
    <source>
        <dbReference type="EMBL" id="GJM89900.1"/>
    </source>
</evidence>
<evidence type="ECO:0000256" key="5">
    <source>
        <dbReference type="ARBA" id="ARBA00023136"/>
    </source>
</evidence>
<feature type="region of interest" description="Disordered" evidence="6">
    <location>
        <begin position="209"/>
        <end position="240"/>
    </location>
</feature>
<dbReference type="AlphaFoldDB" id="A0AAV5BW43"/>
<dbReference type="GO" id="GO:0016020">
    <property type="term" value="C:membrane"/>
    <property type="evidence" value="ECO:0007669"/>
    <property type="project" value="UniProtKB-SubCell"/>
</dbReference>
<keyword evidence="2" id="KW-0433">Leucine-rich repeat</keyword>
<reference evidence="9" key="1">
    <citation type="journal article" date="2018" name="DNA Res.">
        <title>Multiple hybrid de novo genome assembly of finger millet, an orphan allotetraploid crop.</title>
        <authorList>
            <person name="Hatakeyama M."/>
            <person name="Aluri S."/>
            <person name="Balachadran M.T."/>
            <person name="Sivarajan S.R."/>
            <person name="Patrignani A."/>
            <person name="Gruter S."/>
            <person name="Poveda L."/>
            <person name="Shimizu-Inatsugi R."/>
            <person name="Baeten J."/>
            <person name="Francoijs K.J."/>
            <person name="Nataraja K.N."/>
            <person name="Reddy Y.A.N."/>
            <person name="Phadnis S."/>
            <person name="Ravikumar R.L."/>
            <person name="Schlapbach R."/>
            <person name="Sreeman S.M."/>
            <person name="Shimizu K.K."/>
        </authorList>
    </citation>
    <scope>NUCLEOTIDE SEQUENCE</scope>
</reference>
<keyword evidence="3 7" id="KW-0732">Signal</keyword>
<dbReference type="EMBL" id="BQKI01000002">
    <property type="protein sequence ID" value="GJM89900.1"/>
    <property type="molecule type" value="Genomic_DNA"/>
</dbReference>
<evidence type="ECO:0000256" key="3">
    <source>
        <dbReference type="ARBA" id="ARBA00022729"/>
    </source>
</evidence>
<organism evidence="9 10">
    <name type="scientific">Eleusine coracana subsp. coracana</name>
    <dbReference type="NCBI Taxonomy" id="191504"/>
    <lineage>
        <taxon>Eukaryota</taxon>
        <taxon>Viridiplantae</taxon>
        <taxon>Streptophyta</taxon>
        <taxon>Embryophyta</taxon>
        <taxon>Tracheophyta</taxon>
        <taxon>Spermatophyta</taxon>
        <taxon>Magnoliopsida</taxon>
        <taxon>Liliopsida</taxon>
        <taxon>Poales</taxon>
        <taxon>Poaceae</taxon>
        <taxon>PACMAD clade</taxon>
        <taxon>Chloridoideae</taxon>
        <taxon>Cynodonteae</taxon>
        <taxon>Eleusininae</taxon>
        <taxon>Eleusine</taxon>
    </lineage>
</organism>
<dbReference type="InterPro" id="IPR013210">
    <property type="entry name" value="LRR_N_plant-typ"/>
</dbReference>
<dbReference type="PANTHER" id="PTHR48010:SF70">
    <property type="entry name" value="LEUCINE-RICH REPEAT RECEPTOR-LIKE PROTEIN KINASE FAMILY PROTEIN-RELATED"/>
    <property type="match status" value="1"/>
</dbReference>
<dbReference type="InterPro" id="IPR001611">
    <property type="entry name" value="Leu-rich_rpt"/>
</dbReference>
<dbReference type="PANTHER" id="PTHR48010">
    <property type="entry name" value="OS05G0588300 PROTEIN"/>
    <property type="match status" value="1"/>
</dbReference>
<gene>
    <name evidence="9" type="primary">ga06125</name>
    <name evidence="9" type="ORF">PR202_ga06125</name>
</gene>
<dbReference type="Proteomes" id="UP001054889">
    <property type="component" value="Unassembled WGS sequence"/>
</dbReference>
<evidence type="ECO:0000256" key="2">
    <source>
        <dbReference type="ARBA" id="ARBA00022614"/>
    </source>
</evidence>
<keyword evidence="10" id="KW-1185">Reference proteome</keyword>
<dbReference type="Pfam" id="PF08263">
    <property type="entry name" value="LRRNT_2"/>
    <property type="match status" value="1"/>
</dbReference>
<feature type="chain" id="PRO_5043831465" description="Leucine-rich repeat-containing N-terminal plant-type domain-containing protein" evidence="7">
    <location>
        <begin position="24"/>
        <end position="276"/>
    </location>
</feature>
<accession>A0AAV5BW43</accession>
<evidence type="ECO:0000256" key="4">
    <source>
        <dbReference type="ARBA" id="ARBA00022737"/>
    </source>
</evidence>
<dbReference type="Pfam" id="PF00560">
    <property type="entry name" value="LRR_1"/>
    <property type="match status" value="5"/>
</dbReference>
<reference evidence="9" key="2">
    <citation type="submission" date="2021-12" db="EMBL/GenBank/DDBJ databases">
        <title>Resequencing data analysis of finger millet.</title>
        <authorList>
            <person name="Hatakeyama M."/>
            <person name="Aluri S."/>
            <person name="Balachadran M.T."/>
            <person name="Sivarajan S.R."/>
            <person name="Poveda L."/>
            <person name="Shimizu-Inatsugi R."/>
            <person name="Schlapbach R."/>
            <person name="Sreeman S.M."/>
            <person name="Shimizu K.K."/>
        </authorList>
    </citation>
    <scope>NUCLEOTIDE SEQUENCE</scope>
</reference>
<evidence type="ECO:0000256" key="6">
    <source>
        <dbReference type="SAM" id="MobiDB-lite"/>
    </source>
</evidence>
<evidence type="ECO:0000313" key="10">
    <source>
        <dbReference type="Proteomes" id="UP001054889"/>
    </source>
</evidence>
<dbReference type="InterPro" id="IPR032675">
    <property type="entry name" value="LRR_dom_sf"/>
</dbReference>
<protein>
    <recommendedName>
        <fullName evidence="8">Leucine-rich repeat-containing N-terminal plant-type domain-containing protein</fullName>
    </recommendedName>
</protein>
<comment type="subcellular location">
    <subcellularLocation>
        <location evidence="1">Membrane</location>
    </subcellularLocation>
</comment>
<dbReference type="FunFam" id="3.80.10.10:FF:000400">
    <property type="entry name" value="Nuclear pore complex protein NUP107"/>
    <property type="match status" value="1"/>
</dbReference>
<keyword evidence="5" id="KW-0472">Membrane</keyword>
<feature type="compositionally biased region" description="Pro residues" evidence="6">
    <location>
        <begin position="265"/>
        <end position="276"/>
    </location>
</feature>
<feature type="compositionally biased region" description="Pro residues" evidence="6">
    <location>
        <begin position="209"/>
        <end position="228"/>
    </location>
</feature>